<dbReference type="Proteomes" id="UP000059188">
    <property type="component" value="Unassembled WGS sequence"/>
</dbReference>
<evidence type="ECO:0000256" key="2">
    <source>
        <dbReference type="ARBA" id="ARBA00022980"/>
    </source>
</evidence>
<dbReference type="GO" id="GO:0003735">
    <property type="term" value="F:structural constituent of ribosome"/>
    <property type="evidence" value="ECO:0007669"/>
    <property type="project" value="InterPro"/>
</dbReference>
<dbReference type="InterPro" id="IPR001971">
    <property type="entry name" value="Ribosomal_uS11"/>
</dbReference>
<dbReference type="InterPro" id="IPR036967">
    <property type="entry name" value="Ribosomal_uS11_sf"/>
</dbReference>
<proteinExistence type="inferred from homology"/>
<dbReference type="PANTHER" id="PTHR11759">
    <property type="entry name" value="40S RIBOSOMAL PROTEIN S14/30S RIBOSOMAL PROTEIN S11"/>
    <property type="match status" value="1"/>
</dbReference>
<dbReference type="OrthoDB" id="1654884at2759"/>
<dbReference type="Pfam" id="PF00411">
    <property type="entry name" value="Ribosomal_S11"/>
    <property type="match status" value="1"/>
</dbReference>
<evidence type="ECO:0000313" key="6">
    <source>
        <dbReference type="Proteomes" id="UP000059188"/>
    </source>
</evidence>
<protein>
    <submittedName>
        <fullName evidence="5">Uncharacterized protein</fullName>
    </submittedName>
</protein>
<feature type="region of interest" description="Disordered" evidence="4">
    <location>
        <begin position="21"/>
        <end position="47"/>
    </location>
</feature>
<name>A0A0B7FUQ9_THACB</name>
<dbReference type="GO" id="GO:0006412">
    <property type="term" value="P:translation"/>
    <property type="evidence" value="ECO:0007669"/>
    <property type="project" value="InterPro"/>
</dbReference>
<reference evidence="5 6" key="1">
    <citation type="submission" date="2014-11" db="EMBL/GenBank/DDBJ databases">
        <authorList>
            <person name="Wibberg Daniel"/>
        </authorList>
    </citation>
    <scope>NUCLEOTIDE SEQUENCE [LARGE SCALE GENOMIC DNA]</scope>
    <source>
        <strain evidence="5">Rhizoctonia solani AG1-IB 7/3/14</strain>
    </source>
</reference>
<keyword evidence="6" id="KW-1185">Reference proteome</keyword>
<sequence length="224" mass="24355">MLLARLRLIAPRATCRALSSSAPLFNSKSQPQTPRSGPPPDGGTPNALAFLEMLAQPPEGDLYTGAGGRSALRRERYSHPDDSEYTRQLRPGSTDQVYRMYVKSTSNNTLITLTDLEGNALKGGSASGGTVGFKGVARSGYEAGYQCALRIFSRIGELKKTVNPALGDLKIELLFNGMLGQGREAVYRALMTQDGEHVRNLVCRVTDTSRIRVGGTRPKKRRIL</sequence>
<evidence type="ECO:0000256" key="4">
    <source>
        <dbReference type="SAM" id="MobiDB-lite"/>
    </source>
</evidence>
<dbReference type="GO" id="GO:1990904">
    <property type="term" value="C:ribonucleoprotein complex"/>
    <property type="evidence" value="ECO:0007669"/>
    <property type="project" value="UniProtKB-KW"/>
</dbReference>
<evidence type="ECO:0000256" key="3">
    <source>
        <dbReference type="ARBA" id="ARBA00023274"/>
    </source>
</evidence>
<dbReference type="EMBL" id="LN679140">
    <property type="protein sequence ID" value="CEL59983.1"/>
    <property type="molecule type" value="Genomic_DNA"/>
</dbReference>
<keyword evidence="2" id="KW-0689">Ribosomal protein</keyword>
<gene>
    <name evidence="5" type="ORF">RSOLAG1IB_09255</name>
</gene>
<dbReference type="STRING" id="1108050.A0A0B7FUQ9"/>
<feature type="compositionally biased region" description="Polar residues" evidence="4">
    <location>
        <begin position="21"/>
        <end position="35"/>
    </location>
</feature>
<keyword evidence="3" id="KW-0687">Ribonucleoprotein</keyword>
<accession>A0A0B7FUQ9</accession>
<dbReference type="HAMAP" id="MF_01310">
    <property type="entry name" value="Ribosomal_uS11"/>
    <property type="match status" value="1"/>
</dbReference>
<dbReference type="AlphaFoldDB" id="A0A0B7FUQ9"/>
<dbReference type="SUPFAM" id="SSF53137">
    <property type="entry name" value="Translational machinery components"/>
    <property type="match status" value="1"/>
</dbReference>
<comment type="similarity">
    <text evidence="1">Belongs to the universal ribosomal protein uS11 family.</text>
</comment>
<evidence type="ECO:0000256" key="1">
    <source>
        <dbReference type="ARBA" id="ARBA00006194"/>
    </source>
</evidence>
<dbReference type="Gene3D" id="3.30.420.80">
    <property type="entry name" value="Ribosomal protein S11"/>
    <property type="match status" value="1"/>
</dbReference>
<dbReference type="GO" id="GO:0005840">
    <property type="term" value="C:ribosome"/>
    <property type="evidence" value="ECO:0007669"/>
    <property type="project" value="UniProtKB-KW"/>
</dbReference>
<organism evidence="5 6">
    <name type="scientific">Thanatephorus cucumeris (strain AG1-IB / isolate 7/3/14)</name>
    <name type="common">Lettuce bottom rot fungus</name>
    <name type="synonym">Rhizoctonia solani</name>
    <dbReference type="NCBI Taxonomy" id="1108050"/>
    <lineage>
        <taxon>Eukaryota</taxon>
        <taxon>Fungi</taxon>
        <taxon>Dikarya</taxon>
        <taxon>Basidiomycota</taxon>
        <taxon>Agaricomycotina</taxon>
        <taxon>Agaricomycetes</taxon>
        <taxon>Cantharellales</taxon>
        <taxon>Ceratobasidiaceae</taxon>
        <taxon>Rhizoctonia</taxon>
        <taxon>Rhizoctonia solani AG-1</taxon>
    </lineage>
</organism>
<evidence type="ECO:0000313" key="5">
    <source>
        <dbReference type="EMBL" id="CEL59983.1"/>
    </source>
</evidence>